<dbReference type="PANTHER" id="PTHR35708:SF3">
    <property type="entry name" value="GB|AAD25831.1"/>
    <property type="match status" value="1"/>
</dbReference>
<keyword evidence="2" id="KW-1185">Reference proteome</keyword>
<proteinExistence type="predicted"/>
<feature type="transmembrane region" description="Helical" evidence="1">
    <location>
        <begin position="46"/>
        <end position="67"/>
    </location>
</feature>
<dbReference type="PANTHER" id="PTHR35708">
    <property type="entry name" value="GB|AAD25831.1"/>
    <property type="match status" value="1"/>
</dbReference>
<dbReference type="AlphaFoldDB" id="A0A6P4DS34"/>
<sequence>MSNQMLSSCCSILNKSSTTAPSWMAILIAFSLLFSSYLLVLLSFGYFSILYTSLVLLFSSTLFYTLLFSRHKPVVVEEKVLISPPPPPEEDADEIQEQEVPTCEDSEEVDWCSDGSISDEDSLIEIALHKEEPLYSRNYYSLQQKRRELSAAEALFSHHQSLMEFLSELNNDVSEEENLIEIDISMGSIKYSSRFEIKA</sequence>
<keyword evidence="1" id="KW-1133">Transmembrane helix</keyword>
<dbReference type="GeneID" id="107496191"/>
<evidence type="ECO:0000256" key="1">
    <source>
        <dbReference type="SAM" id="Phobius"/>
    </source>
</evidence>
<reference evidence="3" key="2">
    <citation type="submission" date="2025-08" db="UniProtKB">
        <authorList>
            <consortium name="RefSeq"/>
        </authorList>
    </citation>
    <scope>IDENTIFICATION</scope>
    <source>
        <tissue evidence="3">Whole plant</tissue>
    </source>
</reference>
<feature type="transmembrane region" description="Helical" evidence="1">
    <location>
        <begin position="20"/>
        <end position="40"/>
    </location>
</feature>
<accession>A0A6P4DS34</accession>
<reference evidence="2" key="1">
    <citation type="journal article" date="2016" name="Nat. Genet.">
        <title>The genome sequences of Arachis duranensis and Arachis ipaensis, the diploid ancestors of cultivated peanut.</title>
        <authorList>
            <person name="Bertioli D.J."/>
            <person name="Cannon S.B."/>
            <person name="Froenicke L."/>
            <person name="Huang G."/>
            <person name="Farmer A.D."/>
            <person name="Cannon E.K."/>
            <person name="Liu X."/>
            <person name="Gao D."/>
            <person name="Clevenger J."/>
            <person name="Dash S."/>
            <person name="Ren L."/>
            <person name="Moretzsohn M.C."/>
            <person name="Shirasawa K."/>
            <person name="Huang W."/>
            <person name="Vidigal B."/>
            <person name="Abernathy B."/>
            <person name="Chu Y."/>
            <person name="Niederhuth C.E."/>
            <person name="Umale P."/>
            <person name="Araujo A.C."/>
            <person name="Kozik A."/>
            <person name="Kim K.D."/>
            <person name="Burow M.D."/>
            <person name="Varshney R.K."/>
            <person name="Wang X."/>
            <person name="Zhang X."/>
            <person name="Barkley N."/>
            <person name="Guimaraes P.M."/>
            <person name="Isobe S."/>
            <person name="Guo B."/>
            <person name="Liao B."/>
            <person name="Stalker H.T."/>
            <person name="Schmitz R.J."/>
            <person name="Scheffler B.E."/>
            <person name="Leal-Bertioli S.C."/>
            <person name="Xun X."/>
            <person name="Jackson S.A."/>
            <person name="Michelmore R."/>
            <person name="Ozias-Akins P."/>
        </authorList>
    </citation>
    <scope>NUCLEOTIDE SEQUENCE [LARGE SCALE GENOMIC DNA]</scope>
    <source>
        <strain evidence="2">cv. V14167</strain>
    </source>
</reference>
<gene>
    <name evidence="3" type="primary">LOC107496191</name>
</gene>
<dbReference type="KEGG" id="adu:107496191"/>
<dbReference type="RefSeq" id="XP_015972883.1">
    <property type="nucleotide sequence ID" value="XM_016117397.3"/>
</dbReference>
<name>A0A6P4DS34_ARADU</name>
<keyword evidence="1" id="KW-0812">Transmembrane</keyword>
<protein>
    <submittedName>
        <fullName evidence="3">Uncharacterized protein LOC107496191</fullName>
    </submittedName>
</protein>
<evidence type="ECO:0000313" key="3">
    <source>
        <dbReference type="RefSeq" id="XP_015972883.1"/>
    </source>
</evidence>
<keyword evidence="1" id="KW-0472">Membrane</keyword>
<organism evidence="2 3">
    <name type="scientific">Arachis duranensis</name>
    <name type="common">Wild peanut</name>
    <dbReference type="NCBI Taxonomy" id="130453"/>
    <lineage>
        <taxon>Eukaryota</taxon>
        <taxon>Viridiplantae</taxon>
        <taxon>Streptophyta</taxon>
        <taxon>Embryophyta</taxon>
        <taxon>Tracheophyta</taxon>
        <taxon>Spermatophyta</taxon>
        <taxon>Magnoliopsida</taxon>
        <taxon>eudicotyledons</taxon>
        <taxon>Gunneridae</taxon>
        <taxon>Pentapetalae</taxon>
        <taxon>rosids</taxon>
        <taxon>fabids</taxon>
        <taxon>Fabales</taxon>
        <taxon>Fabaceae</taxon>
        <taxon>Papilionoideae</taxon>
        <taxon>50 kb inversion clade</taxon>
        <taxon>dalbergioids sensu lato</taxon>
        <taxon>Dalbergieae</taxon>
        <taxon>Pterocarpus clade</taxon>
        <taxon>Arachis</taxon>
    </lineage>
</organism>
<evidence type="ECO:0000313" key="2">
    <source>
        <dbReference type="Proteomes" id="UP000515211"/>
    </source>
</evidence>
<dbReference type="OrthoDB" id="784738at2759"/>
<dbReference type="Proteomes" id="UP000515211">
    <property type="component" value="Chromosome 7"/>
</dbReference>